<proteinExistence type="predicted"/>
<evidence type="ECO:0000259" key="1">
    <source>
        <dbReference type="Pfam" id="PF18289"/>
    </source>
</evidence>
<evidence type="ECO:0000313" key="3">
    <source>
        <dbReference type="Proteomes" id="UP000053149"/>
    </source>
</evidence>
<feature type="non-terminal residue" evidence="2">
    <location>
        <position position="138"/>
    </location>
</feature>
<dbReference type="EMBL" id="KL249529">
    <property type="protein sequence ID" value="KFV17013.1"/>
    <property type="molecule type" value="Genomic_DNA"/>
</dbReference>
<evidence type="ECO:0000313" key="2">
    <source>
        <dbReference type="EMBL" id="KFV17013.1"/>
    </source>
</evidence>
<accession>A0A093CRB4</accession>
<dbReference type="InterPro" id="IPR026295">
    <property type="entry name" value="CCD81"/>
</dbReference>
<dbReference type="AlphaFoldDB" id="A0A093CRB4"/>
<dbReference type="Proteomes" id="UP000053149">
    <property type="component" value="Unassembled WGS sequence"/>
</dbReference>
<dbReference type="InterPro" id="IPR040673">
    <property type="entry name" value="CCDC81_HU_dom_2"/>
</dbReference>
<keyword evidence="3" id="KW-1185">Reference proteome</keyword>
<dbReference type="Pfam" id="PF18289">
    <property type="entry name" value="HU-CCDC81_euk_2"/>
    <property type="match status" value="1"/>
</dbReference>
<dbReference type="PANTHER" id="PTHR14362">
    <property type="entry name" value="COILED-COIL DOMAIN-CONTAINING PROTEIN 81"/>
    <property type="match status" value="1"/>
</dbReference>
<feature type="non-terminal residue" evidence="2">
    <location>
        <position position="1"/>
    </location>
</feature>
<name>A0A093CRB4_9AVES</name>
<sequence length="138" mass="15894">QGVLMTGLGTFAMVQERVHCKEVMYVVRKPVFQLDIDVLCLQELTHPTVVIPGDVKIKPLNYKWLSRATPFPQHVVEGCVRETILLYSFQLRNGQRLAFAFKDIGVLSCKDGVLCMRFYYDCITRLESKARWIALLRT</sequence>
<organism evidence="2 3">
    <name type="scientific">Pterocles gutturalis</name>
    <name type="common">yellow-throated sandgrouse</name>
    <dbReference type="NCBI Taxonomy" id="240206"/>
    <lineage>
        <taxon>Eukaryota</taxon>
        <taxon>Metazoa</taxon>
        <taxon>Chordata</taxon>
        <taxon>Craniata</taxon>
        <taxon>Vertebrata</taxon>
        <taxon>Euteleostomi</taxon>
        <taxon>Archelosauria</taxon>
        <taxon>Archosauria</taxon>
        <taxon>Dinosauria</taxon>
        <taxon>Saurischia</taxon>
        <taxon>Theropoda</taxon>
        <taxon>Coelurosauria</taxon>
        <taxon>Aves</taxon>
        <taxon>Neognathae</taxon>
        <taxon>Neoaves</taxon>
        <taxon>Columbimorphae</taxon>
        <taxon>Pterocliformes</taxon>
        <taxon>Pteroclidae</taxon>
        <taxon>Pterocles</taxon>
    </lineage>
</organism>
<dbReference type="PANTHER" id="PTHR14362:SF2">
    <property type="entry name" value="COILED-COIL DOMAIN-CONTAINING PROTEIN 81"/>
    <property type="match status" value="1"/>
</dbReference>
<dbReference type="GO" id="GO:0005815">
    <property type="term" value="C:microtubule organizing center"/>
    <property type="evidence" value="ECO:0007669"/>
    <property type="project" value="TreeGrafter"/>
</dbReference>
<protein>
    <submittedName>
        <fullName evidence="2">Coiled-coil domain-containing protein 81</fullName>
    </submittedName>
</protein>
<gene>
    <name evidence="2" type="ORF">N339_12317</name>
</gene>
<reference evidence="2 3" key="1">
    <citation type="submission" date="2014-04" db="EMBL/GenBank/DDBJ databases">
        <title>Genome evolution of avian class.</title>
        <authorList>
            <person name="Zhang G."/>
            <person name="Li C."/>
        </authorList>
    </citation>
    <scope>NUCLEOTIDE SEQUENCE [LARGE SCALE GENOMIC DNA]</scope>
    <source>
        <strain evidence="2">BGI_N339</strain>
    </source>
</reference>
<feature type="domain" description="CCDC81 HU" evidence="1">
    <location>
        <begin position="57"/>
        <end position="129"/>
    </location>
</feature>